<feature type="chain" id="PRO_5015982029" evidence="1">
    <location>
        <begin position="22"/>
        <end position="168"/>
    </location>
</feature>
<name>A0A2V4BN73_9FLAO</name>
<dbReference type="EMBL" id="QJHK01000010">
    <property type="protein sequence ID" value="PXY40438.1"/>
    <property type="molecule type" value="Genomic_DNA"/>
</dbReference>
<dbReference type="Pfam" id="PF12680">
    <property type="entry name" value="SnoaL_2"/>
    <property type="match status" value="1"/>
</dbReference>
<feature type="domain" description="SnoaL-like" evidence="2">
    <location>
        <begin position="40"/>
        <end position="145"/>
    </location>
</feature>
<dbReference type="InterPro" id="IPR032710">
    <property type="entry name" value="NTF2-like_dom_sf"/>
</dbReference>
<accession>A0A2V4BN73</accession>
<proteinExistence type="predicted"/>
<evidence type="ECO:0000313" key="3">
    <source>
        <dbReference type="EMBL" id="PXY40438.1"/>
    </source>
</evidence>
<feature type="signal peptide" evidence="1">
    <location>
        <begin position="1"/>
        <end position="21"/>
    </location>
</feature>
<evidence type="ECO:0000256" key="1">
    <source>
        <dbReference type="SAM" id="SignalP"/>
    </source>
</evidence>
<organism evidence="3 4">
    <name type="scientific">Flavobacterium cheongpyeongense</name>
    <dbReference type="NCBI Taxonomy" id="2212651"/>
    <lineage>
        <taxon>Bacteria</taxon>
        <taxon>Pseudomonadati</taxon>
        <taxon>Bacteroidota</taxon>
        <taxon>Flavobacteriia</taxon>
        <taxon>Flavobacteriales</taxon>
        <taxon>Flavobacteriaceae</taxon>
        <taxon>Flavobacterium</taxon>
    </lineage>
</organism>
<dbReference type="InterPro" id="IPR037401">
    <property type="entry name" value="SnoaL-like"/>
</dbReference>
<reference evidence="3 4" key="1">
    <citation type="submission" date="2018-05" db="EMBL/GenBank/DDBJ databases">
        <title>Flavobacterium sp. strain IMCC34759, incomplete genome.</title>
        <authorList>
            <person name="Joung Y."/>
            <person name="Cho J."/>
        </authorList>
    </citation>
    <scope>NUCLEOTIDE SEQUENCE [LARGE SCALE GENOMIC DNA]</scope>
    <source>
        <strain evidence="3 4">IMCC34759</strain>
    </source>
</reference>
<dbReference type="OrthoDB" id="2083380at2"/>
<evidence type="ECO:0000259" key="2">
    <source>
        <dbReference type="Pfam" id="PF12680"/>
    </source>
</evidence>
<sequence>MKNLKTIALALLVVFGATVSAQTKKAKTTKKIPATELLRNSLNTFLSKDMKAWSELCDKDVVCEFPFAPEGMQAKFEGRAAIYEYLKNYPNYIDVKSLPTLKIYPTDDENVAIAEWSASGVVIGNGNPYEMKYATFVTFRNGLIINYREYWNPQAFQKAMTGSSFDKK</sequence>
<dbReference type="AlphaFoldDB" id="A0A2V4BN73"/>
<gene>
    <name evidence="3" type="ORF">DMB65_12575</name>
</gene>
<protein>
    <submittedName>
        <fullName evidence="3">Phenazine biosynthesis protein PhzA/PhzB</fullName>
    </submittedName>
</protein>
<keyword evidence="4" id="KW-1185">Reference proteome</keyword>
<dbReference type="SUPFAM" id="SSF54427">
    <property type="entry name" value="NTF2-like"/>
    <property type="match status" value="1"/>
</dbReference>
<dbReference type="Gene3D" id="3.10.450.50">
    <property type="match status" value="1"/>
</dbReference>
<evidence type="ECO:0000313" key="4">
    <source>
        <dbReference type="Proteomes" id="UP000247903"/>
    </source>
</evidence>
<keyword evidence="1" id="KW-0732">Signal</keyword>
<dbReference type="Proteomes" id="UP000247903">
    <property type="component" value="Unassembled WGS sequence"/>
</dbReference>
<comment type="caution">
    <text evidence="3">The sequence shown here is derived from an EMBL/GenBank/DDBJ whole genome shotgun (WGS) entry which is preliminary data.</text>
</comment>
<dbReference type="RefSeq" id="WP_110306993.1">
    <property type="nucleotide sequence ID" value="NZ_QJHK01000010.1"/>
</dbReference>